<evidence type="ECO:0000313" key="3">
    <source>
        <dbReference type="Proteomes" id="UP000665561"/>
    </source>
</evidence>
<dbReference type="PANTHER" id="PTHR12110">
    <property type="entry name" value="HYDROXYPYRUVATE ISOMERASE"/>
    <property type="match status" value="1"/>
</dbReference>
<evidence type="ECO:0000313" key="2">
    <source>
        <dbReference type="EMBL" id="NBD26911.1"/>
    </source>
</evidence>
<sequence length="287" mass="31760">MKMKLGLSTYTLTWSVGVPGYARPQEALTAEALVKLARSHGLNLLQIADNLPLHLRTEDELLRLKRTADEHGVELEVGTRGTEPELLLRYLAIAGTLGSSIVRTIVTTPDLAAAESHIREALPAYEAADVVLAVENHGLHTTGQLVQLFQNLNHAHVGCCLDTVNSFGALEAPDHVVRALSPYLVNLHIKDFDIRRVDHMMGFEILGTPAGEGRLDIPQLREIIAASGKTGVNAILELWTPYANSVEDTIAVERDWMERSIAYLRSVHFMEEEDNDYATRNVERESL</sequence>
<comment type="caution">
    <text evidence="2">The sequence shown here is derived from an EMBL/GenBank/DDBJ whole genome shotgun (WGS) entry which is preliminary data.</text>
</comment>
<organism evidence="2 3">
    <name type="scientific">Paenibacillus glycinis</name>
    <dbReference type="NCBI Taxonomy" id="2697035"/>
    <lineage>
        <taxon>Bacteria</taxon>
        <taxon>Bacillati</taxon>
        <taxon>Bacillota</taxon>
        <taxon>Bacilli</taxon>
        <taxon>Bacillales</taxon>
        <taxon>Paenibacillaceae</taxon>
        <taxon>Paenibacillus</taxon>
    </lineage>
</organism>
<accession>A0ABW9XW39</accession>
<protein>
    <submittedName>
        <fullName evidence="2">TIM barrel protein</fullName>
    </submittedName>
</protein>
<keyword evidence="3" id="KW-1185">Reference proteome</keyword>
<dbReference type="InterPro" id="IPR036237">
    <property type="entry name" value="Xyl_isomerase-like_sf"/>
</dbReference>
<dbReference type="InterPro" id="IPR050312">
    <property type="entry name" value="IolE/XylAMocC-like"/>
</dbReference>
<feature type="domain" description="Xylose isomerase-like TIM barrel" evidence="1">
    <location>
        <begin position="35"/>
        <end position="258"/>
    </location>
</feature>
<dbReference type="SUPFAM" id="SSF51658">
    <property type="entry name" value="Xylose isomerase-like"/>
    <property type="match status" value="1"/>
</dbReference>
<dbReference type="PANTHER" id="PTHR12110:SF52">
    <property type="entry name" value="XYLOSE ISOMERASE"/>
    <property type="match status" value="1"/>
</dbReference>
<dbReference type="Proteomes" id="UP000665561">
    <property type="component" value="Unassembled WGS sequence"/>
</dbReference>
<dbReference type="InterPro" id="IPR013022">
    <property type="entry name" value="Xyl_isomerase-like_TIM-brl"/>
</dbReference>
<dbReference type="EMBL" id="JAAAMV010000024">
    <property type="protein sequence ID" value="NBD26911.1"/>
    <property type="molecule type" value="Genomic_DNA"/>
</dbReference>
<name>A0ABW9XW39_9BACL</name>
<dbReference type="Gene3D" id="3.20.20.150">
    <property type="entry name" value="Divalent-metal-dependent TIM barrel enzymes"/>
    <property type="match status" value="1"/>
</dbReference>
<evidence type="ECO:0000259" key="1">
    <source>
        <dbReference type="Pfam" id="PF01261"/>
    </source>
</evidence>
<gene>
    <name evidence="2" type="ORF">GT019_23825</name>
</gene>
<proteinExistence type="predicted"/>
<reference evidence="2 3" key="1">
    <citation type="submission" date="2020-01" db="EMBL/GenBank/DDBJ databases">
        <title>Paenibacillus soybeanensis sp. nov. isolated from the nodules of soybean (Glycine max(L.) Merr).</title>
        <authorList>
            <person name="Wang H."/>
        </authorList>
    </citation>
    <scope>NUCLEOTIDE SEQUENCE [LARGE SCALE GENOMIC DNA]</scope>
    <source>
        <strain evidence="2 3">T1</strain>
    </source>
</reference>
<dbReference type="RefSeq" id="WP_161745929.1">
    <property type="nucleotide sequence ID" value="NZ_JAAAMV010000024.1"/>
</dbReference>
<dbReference type="Pfam" id="PF01261">
    <property type="entry name" value="AP_endonuc_2"/>
    <property type="match status" value="1"/>
</dbReference>